<evidence type="ECO:0000256" key="4">
    <source>
        <dbReference type="ARBA" id="ARBA00022989"/>
    </source>
</evidence>
<name>A0ABV7VAC9_9PROT</name>
<comment type="caution">
    <text evidence="7">The sequence shown here is derived from an EMBL/GenBank/DDBJ whole genome shotgun (WGS) entry which is preliminary data.</text>
</comment>
<keyword evidence="4 6" id="KW-1133">Transmembrane helix</keyword>
<evidence type="ECO:0000313" key="7">
    <source>
        <dbReference type="EMBL" id="MFC3674409.1"/>
    </source>
</evidence>
<evidence type="ECO:0000256" key="2">
    <source>
        <dbReference type="ARBA" id="ARBA00009190"/>
    </source>
</evidence>
<dbReference type="Pfam" id="PF01169">
    <property type="entry name" value="GDT1"/>
    <property type="match status" value="2"/>
</dbReference>
<accession>A0ABV7VAC9</accession>
<feature type="transmembrane region" description="Helical" evidence="6">
    <location>
        <begin position="170"/>
        <end position="189"/>
    </location>
</feature>
<evidence type="ECO:0000256" key="3">
    <source>
        <dbReference type="ARBA" id="ARBA00022692"/>
    </source>
</evidence>
<comment type="subcellular location">
    <subcellularLocation>
        <location evidence="1 6">Membrane</location>
        <topology evidence="1 6">Multi-pass membrane protein</topology>
    </subcellularLocation>
</comment>
<protein>
    <recommendedName>
        <fullName evidence="6">GDT1 family protein</fullName>
    </recommendedName>
</protein>
<dbReference type="PANTHER" id="PTHR12608:SF1">
    <property type="entry name" value="TRANSMEMBRANE PROTEIN 165"/>
    <property type="match status" value="1"/>
</dbReference>
<comment type="caution">
    <text evidence="6">Lacks conserved residue(s) required for the propagation of feature annotation.</text>
</comment>
<gene>
    <name evidence="7" type="ORF">ACFOOQ_02575</name>
</gene>
<evidence type="ECO:0000313" key="8">
    <source>
        <dbReference type="Proteomes" id="UP001595711"/>
    </source>
</evidence>
<sequence length="190" mass="20525">MLHDQLPAFFTTAGLVAIAEIGDKTQLLSLLLAARFRRPLPILAAVLLATIVNHALASLLGVWIQGLVEPRILRWVLAASFLAMAVWTLIPDKLDEDEQPRGRWGAFATTLVVFFVAEIGDKTQLATTALAARYDSVLLVTAGSTLGMLIANAPVILLGPRIISRLPLRLVRRVAAVAFALLALVTVMAW</sequence>
<dbReference type="PANTHER" id="PTHR12608">
    <property type="entry name" value="TRANSMEMBRANE PROTEIN HTP-1 RELATED"/>
    <property type="match status" value="1"/>
</dbReference>
<dbReference type="RefSeq" id="WP_379721325.1">
    <property type="nucleotide sequence ID" value="NZ_JBHRYJ010000001.1"/>
</dbReference>
<feature type="transmembrane region" description="Helical" evidence="6">
    <location>
        <begin position="137"/>
        <end position="158"/>
    </location>
</feature>
<proteinExistence type="inferred from homology"/>
<keyword evidence="3 6" id="KW-0812">Transmembrane</keyword>
<feature type="transmembrane region" description="Helical" evidence="6">
    <location>
        <begin position="42"/>
        <end position="66"/>
    </location>
</feature>
<keyword evidence="5 6" id="KW-0472">Membrane</keyword>
<comment type="similarity">
    <text evidence="2 6">Belongs to the GDT1 family.</text>
</comment>
<reference evidence="8" key="1">
    <citation type="journal article" date="2019" name="Int. J. Syst. Evol. Microbiol.">
        <title>The Global Catalogue of Microorganisms (GCM) 10K type strain sequencing project: providing services to taxonomists for standard genome sequencing and annotation.</title>
        <authorList>
            <consortium name="The Broad Institute Genomics Platform"/>
            <consortium name="The Broad Institute Genome Sequencing Center for Infectious Disease"/>
            <person name="Wu L."/>
            <person name="Ma J."/>
        </authorList>
    </citation>
    <scope>NUCLEOTIDE SEQUENCE [LARGE SCALE GENOMIC DNA]</scope>
    <source>
        <strain evidence="8">KCTC 42182</strain>
    </source>
</reference>
<evidence type="ECO:0000256" key="1">
    <source>
        <dbReference type="ARBA" id="ARBA00004141"/>
    </source>
</evidence>
<organism evidence="7 8">
    <name type="scientific">Ferrovibrio xuzhouensis</name>
    <dbReference type="NCBI Taxonomy" id="1576914"/>
    <lineage>
        <taxon>Bacteria</taxon>
        <taxon>Pseudomonadati</taxon>
        <taxon>Pseudomonadota</taxon>
        <taxon>Alphaproteobacteria</taxon>
        <taxon>Rhodospirillales</taxon>
        <taxon>Rhodospirillaceae</taxon>
        <taxon>Ferrovibrio</taxon>
    </lineage>
</organism>
<dbReference type="InterPro" id="IPR001727">
    <property type="entry name" value="GDT1-like"/>
</dbReference>
<keyword evidence="8" id="KW-1185">Reference proteome</keyword>
<dbReference type="Proteomes" id="UP001595711">
    <property type="component" value="Unassembled WGS sequence"/>
</dbReference>
<evidence type="ECO:0000256" key="5">
    <source>
        <dbReference type="ARBA" id="ARBA00023136"/>
    </source>
</evidence>
<evidence type="ECO:0000256" key="6">
    <source>
        <dbReference type="RuleBase" id="RU365102"/>
    </source>
</evidence>
<feature type="transmembrane region" description="Helical" evidence="6">
    <location>
        <begin position="72"/>
        <end position="90"/>
    </location>
</feature>
<dbReference type="EMBL" id="JBHRYJ010000001">
    <property type="protein sequence ID" value="MFC3674409.1"/>
    <property type="molecule type" value="Genomic_DNA"/>
</dbReference>